<dbReference type="GO" id="GO:0052655">
    <property type="term" value="F:L-valine-2-oxoglutarate transaminase activity"/>
    <property type="evidence" value="ECO:0007669"/>
    <property type="project" value="RHEA"/>
</dbReference>
<dbReference type="GO" id="GO:0052656">
    <property type="term" value="F:L-isoleucine-2-oxoglutarate transaminase activity"/>
    <property type="evidence" value="ECO:0007669"/>
    <property type="project" value="RHEA"/>
</dbReference>
<evidence type="ECO:0000256" key="11">
    <source>
        <dbReference type="RuleBase" id="RU004517"/>
    </source>
</evidence>
<dbReference type="FunFam" id="3.30.470.10:FF:000002">
    <property type="entry name" value="Branched-chain-amino-acid aminotransferase"/>
    <property type="match status" value="1"/>
</dbReference>
<dbReference type="SUPFAM" id="SSF56752">
    <property type="entry name" value="D-aminoacid aminotransferase-like PLP-dependent enzymes"/>
    <property type="match status" value="1"/>
</dbReference>
<dbReference type="EMBL" id="KT984586">
    <property type="protein sequence ID" value="ANM86806.1"/>
    <property type="molecule type" value="mRNA"/>
</dbReference>
<feature type="modified residue" description="N6-(pyridoxal phosphate)lysine" evidence="8">
    <location>
        <position position="233"/>
    </location>
</feature>
<evidence type="ECO:0000256" key="2">
    <source>
        <dbReference type="ARBA" id="ARBA00009320"/>
    </source>
</evidence>
<keyword evidence="5 11" id="KW-0808">Transferase</keyword>
<sequence length="402" mass="44675">MLAFSSLLRNAQKTSYAFLSRMITDIPVPRADPYGDCYHRNMVVEKTKKPKEKLPAEKLVFGQTFTDHMLEVDFEASKGWGAPKIVPFHNFDMSPATSSLHYAIQCFEGMKAYVNVNKGINLFRPEKNMDRLLLSCARLCIPAFDGTEMLECLKDLVRLDKDWIPDRRGYSLYIRPTVISTDATVGVSVPQKAKFFTILSPVGPYYKGGFAPVKLFADDFHVRACVGGSGKYKLGANYGPTIYHQRTAASYGAAQVLWLYGDQKFVSEAGTMNFFTLWVNEKGEKELITAPLDDGTILPGVVRDSVLTLCRQWGDFKVSERVYSIHELTKAVKEGRVIECFGSGTAAIVSPVNAILYQGVEYPIPLDPEDKSAGAGKLCQRVAQSIMDIQYGVVPSPWAVTL</sequence>
<dbReference type="Gene3D" id="3.20.10.10">
    <property type="entry name" value="D-amino Acid Aminotransferase, subunit A, domain 2"/>
    <property type="match status" value="1"/>
</dbReference>
<dbReference type="InterPro" id="IPR043131">
    <property type="entry name" value="BCAT-like_N"/>
</dbReference>
<name>A0A192ZJB9_9EUKA</name>
<evidence type="ECO:0000256" key="10">
    <source>
        <dbReference type="RuleBase" id="RU004516"/>
    </source>
</evidence>
<keyword evidence="4 11" id="KW-0028">Amino-acid biosynthesis</keyword>
<gene>
    <name evidence="12" type="primary">BCAAT</name>
</gene>
<dbReference type="GO" id="GO:0008652">
    <property type="term" value="P:amino acid biosynthetic process"/>
    <property type="evidence" value="ECO:0007669"/>
    <property type="project" value="UniProtKB-KW"/>
</dbReference>
<protein>
    <recommendedName>
        <fullName evidence="11">Branched-chain-amino-acid aminotransferase</fullName>
        <ecNumber evidence="11">2.6.1.42</ecNumber>
    </recommendedName>
</protein>
<dbReference type="GO" id="GO:0009082">
    <property type="term" value="P:branched-chain amino acid biosynthetic process"/>
    <property type="evidence" value="ECO:0007669"/>
    <property type="project" value="UniProtKB-KW"/>
</dbReference>
<evidence type="ECO:0000256" key="5">
    <source>
        <dbReference type="ARBA" id="ARBA00022679"/>
    </source>
</evidence>
<evidence type="ECO:0000256" key="9">
    <source>
        <dbReference type="RuleBase" id="RU004106"/>
    </source>
</evidence>
<dbReference type="FunFam" id="3.20.10.10:FF:000004">
    <property type="entry name" value="Branched-chain-amino-acid aminotransferase"/>
    <property type="match status" value="1"/>
</dbReference>
<dbReference type="AlphaFoldDB" id="A0A192ZJB9"/>
<dbReference type="InterPro" id="IPR036038">
    <property type="entry name" value="Aminotransferase-like"/>
</dbReference>
<dbReference type="Pfam" id="PF01063">
    <property type="entry name" value="Aminotran_4"/>
    <property type="match status" value="1"/>
</dbReference>
<evidence type="ECO:0000256" key="6">
    <source>
        <dbReference type="ARBA" id="ARBA00022898"/>
    </source>
</evidence>
<dbReference type="GO" id="GO:0052654">
    <property type="term" value="F:L-leucine-2-oxoglutarate transaminase activity"/>
    <property type="evidence" value="ECO:0007669"/>
    <property type="project" value="RHEA"/>
</dbReference>
<dbReference type="PANTHER" id="PTHR11825:SF44">
    <property type="entry name" value="BRANCHED-CHAIN-AMINO-ACID AMINOTRANSFERASE"/>
    <property type="match status" value="1"/>
</dbReference>
<dbReference type="InterPro" id="IPR043132">
    <property type="entry name" value="BCAT-like_C"/>
</dbReference>
<dbReference type="InterPro" id="IPR018300">
    <property type="entry name" value="Aminotrans_IV_CS"/>
</dbReference>
<keyword evidence="7 11" id="KW-0100">Branched-chain amino acid biosynthesis</keyword>
<keyword evidence="6 10" id="KW-0663">Pyridoxal phosphate</keyword>
<evidence type="ECO:0000256" key="3">
    <source>
        <dbReference type="ARBA" id="ARBA00022576"/>
    </source>
</evidence>
<evidence type="ECO:0000256" key="8">
    <source>
        <dbReference type="PIRSR" id="PIRSR006468-1"/>
    </source>
</evidence>
<dbReference type="NCBIfam" id="TIGR01123">
    <property type="entry name" value="ilvE_II"/>
    <property type="match status" value="1"/>
</dbReference>
<dbReference type="PROSITE" id="PS00770">
    <property type="entry name" value="AA_TRANSFER_CLASS_4"/>
    <property type="match status" value="1"/>
</dbReference>
<comment type="cofactor">
    <cofactor evidence="1 10">
        <name>pyridoxal 5'-phosphate</name>
        <dbReference type="ChEBI" id="CHEBI:597326"/>
    </cofactor>
</comment>
<keyword evidence="3 11" id="KW-0032">Aminotransferase</keyword>
<dbReference type="EC" id="2.6.1.42" evidence="11"/>
<comment type="catalytic activity">
    <reaction evidence="11">
        <text>L-isoleucine + 2-oxoglutarate = (S)-3-methyl-2-oxopentanoate + L-glutamate</text>
        <dbReference type="Rhea" id="RHEA:24801"/>
        <dbReference type="ChEBI" id="CHEBI:16810"/>
        <dbReference type="ChEBI" id="CHEBI:29985"/>
        <dbReference type="ChEBI" id="CHEBI:35146"/>
        <dbReference type="ChEBI" id="CHEBI:58045"/>
        <dbReference type="EC" id="2.6.1.42"/>
    </reaction>
</comment>
<evidence type="ECO:0000256" key="1">
    <source>
        <dbReference type="ARBA" id="ARBA00001933"/>
    </source>
</evidence>
<dbReference type="InterPro" id="IPR001544">
    <property type="entry name" value="Aminotrans_IV"/>
</dbReference>
<dbReference type="PANTHER" id="PTHR11825">
    <property type="entry name" value="SUBGROUP IIII AMINOTRANSFERASE"/>
    <property type="match status" value="1"/>
</dbReference>
<dbReference type="PIRSF" id="PIRSF006468">
    <property type="entry name" value="BCAT1"/>
    <property type="match status" value="1"/>
</dbReference>
<dbReference type="InterPro" id="IPR005786">
    <property type="entry name" value="B_amino_transII"/>
</dbReference>
<dbReference type="Gene3D" id="3.30.470.10">
    <property type="match status" value="1"/>
</dbReference>
<evidence type="ECO:0000256" key="4">
    <source>
        <dbReference type="ARBA" id="ARBA00022605"/>
    </source>
</evidence>
<proteinExistence type="evidence at transcript level"/>
<dbReference type="CDD" id="cd01557">
    <property type="entry name" value="BCAT_beta_family"/>
    <property type="match status" value="1"/>
</dbReference>
<organism evidence="12">
    <name type="scientific">Stygiella incarcerata</name>
    <dbReference type="NCBI Taxonomy" id="1712417"/>
    <lineage>
        <taxon>Eukaryota</taxon>
        <taxon>Discoba</taxon>
        <taxon>Jakobida</taxon>
        <taxon>Andalucina</taxon>
        <taxon>Stygiellidae</taxon>
        <taxon>Stygiella</taxon>
    </lineage>
</organism>
<comment type="similarity">
    <text evidence="2 9">Belongs to the class-IV pyridoxal-phosphate-dependent aminotransferase family.</text>
</comment>
<accession>A0A192ZJB9</accession>
<dbReference type="NCBIfam" id="NF009897">
    <property type="entry name" value="PRK13357.1"/>
    <property type="match status" value="1"/>
</dbReference>
<comment type="catalytic activity">
    <reaction evidence="11">
        <text>L-leucine + 2-oxoglutarate = 4-methyl-2-oxopentanoate + L-glutamate</text>
        <dbReference type="Rhea" id="RHEA:18321"/>
        <dbReference type="ChEBI" id="CHEBI:16810"/>
        <dbReference type="ChEBI" id="CHEBI:17865"/>
        <dbReference type="ChEBI" id="CHEBI:29985"/>
        <dbReference type="ChEBI" id="CHEBI:57427"/>
        <dbReference type="EC" id="2.6.1.42"/>
    </reaction>
</comment>
<evidence type="ECO:0000256" key="7">
    <source>
        <dbReference type="ARBA" id="ARBA00023304"/>
    </source>
</evidence>
<dbReference type="InterPro" id="IPR033939">
    <property type="entry name" value="BCAT_family"/>
</dbReference>
<comment type="catalytic activity">
    <reaction evidence="11">
        <text>L-valine + 2-oxoglutarate = 3-methyl-2-oxobutanoate + L-glutamate</text>
        <dbReference type="Rhea" id="RHEA:24813"/>
        <dbReference type="ChEBI" id="CHEBI:11851"/>
        <dbReference type="ChEBI" id="CHEBI:16810"/>
        <dbReference type="ChEBI" id="CHEBI:29985"/>
        <dbReference type="ChEBI" id="CHEBI:57762"/>
        <dbReference type="EC" id="2.6.1.42"/>
    </reaction>
</comment>
<evidence type="ECO:0000313" key="12">
    <source>
        <dbReference type="EMBL" id="ANM86806.1"/>
    </source>
</evidence>
<reference evidence="12" key="1">
    <citation type="journal article" date="2016" name="Mol. Biol. Evol.">
        <title>Novel hydrogenosomes in the microaerophilic jakobid Stygiella incarcerata.</title>
        <authorList>
            <person name="Leger M.M."/>
            <person name="Eme L."/>
            <person name="Hug L.A."/>
            <person name="Roger A.J."/>
        </authorList>
    </citation>
    <scope>NUCLEOTIDE SEQUENCE</scope>
</reference>